<evidence type="ECO:0000256" key="1">
    <source>
        <dbReference type="SAM" id="MobiDB-lite"/>
    </source>
</evidence>
<keyword evidence="3" id="KW-1185">Reference proteome</keyword>
<evidence type="ECO:0000313" key="2">
    <source>
        <dbReference type="EMBL" id="KAF1813370.1"/>
    </source>
</evidence>
<dbReference type="PANTHER" id="PTHR47718">
    <property type="entry name" value="OS01G0519700 PROTEIN"/>
    <property type="match status" value="1"/>
</dbReference>
<dbReference type="RefSeq" id="XP_033535001.1">
    <property type="nucleotide sequence ID" value="XM_033675190.1"/>
</dbReference>
<evidence type="ECO:0008006" key="5">
    <source>
        <dbReference type="Google" id="ProtNLM"/>
    </source>
</evidence>
<feature type="region of interest" description="Disordered" evidence="1">
    <location>
        <begin position="29"/>
        <end position="79"/>
    </location>
</feature>
<gene>
    <name evidence="2 4" type="ORF">P152DRAFT_316037</name>
</gene>
<name>A0A6G1G669_9PEZI</name>
<dbReference type="PANTHER" id="PTHR47718:SF13">
    <property type="entry name" value="OS09G0290500 PROTEIN"/>
    <property type="match status" value="1"/>
</dbReference>
<dbReference type="EMBL" id="ML975155">
    <property type="protein sequence ID" value="KAF1813370.1"/>
    <property type="molecule type" value="Genomic_DNA"/>
</dbReference>
<dbReference type="AlphaFoldDB" id="A0A6G1G669"/>
<evidence type="ECO:0000313" key="4">
    <source>
        <dbReference type="RefSeq" id="XP_033535001.1"/>
    </source>
</evidence>
<organism evidence="2">
    <name type="scientific">Eremomyces bilateralis CBS 781.70</name>
    <dbReference type="NCBI Taxonomy" id="1392243"/>
    <lineage>
        <taxon>Eukaryota</taxon>
        <taxon>Fungi</taxon>
        <taxon>Dikarya</taxon>
        <taxon>Ascomycota</taxon>
        <taxon>Pezizomycotina</taxon>
        <taxon>Dothideomycetes</taxon>
        <taxon>Dothideomycetes incertae sedis</taxon>
        <taxon>Eremomycetales</taxon>
        <taxon>Eremomycetaceae</taxon>
        <taxon>Eremomyces</taxon>
    </lineage>
</organism>
<protein>
    <recommendedName>
        <fullName evidence="5">FAR1 domain-containing protein</fullName>
    </recommendedName>
</protein>
<reference evidence="4" key="3">
    <citation type="submission" date="2025-04" db="UniProtKB">
        <authorList>
            <consortium name="RefSeq"/>
        </authorList>
    </citation>
    <scope>IDENTIFICATION</scope>
    <source>
        <strain evidence="4">CBS 781.70</strain>
    </source>
</reference>
<feature type="region of interest" description="Disordered" evidence="1">
    <location>
        <begin position="255"/>
        <end position="278"/>
    </location>
</feature>
<sequence>MNYLSDLARPTSPTHASLADVLEALNQQNALDKQDSIYPIPPQPPNHEDEPDATHPVTEYSPPTSEPAPPVQLPDDFGSLPPLPPGWSALAPPPEAYYDSMEDAIEAIHSWTKAHGYDVSKSKPVKTKRDKLLYRYLLRCTRCSKSKNTRKLKPEERRRTKRGSQKSNCPMGVWVCAEDRNDPQHCRWLVKHQERLQSVYHDHQPSHPTTMPNHRRRERTAEIKMRILELQEAGYSTARTLAILQQDYPDMHITSRDIYNERQQIRRDQRGERAMPQG</sequence>
<feature type="region of interest" description="Disordered" evidence="1">
    <location>
        <begin position="147"/>
        <end position="167"/>
    </location>
</feature>
<reference evidence="4" key="2">
    <citation type="submission" date="2020-04" db="EMBL/GenBank/DDBJ databases">
        <authorList>
            <consortium name="NCBI Genome Project"/>
        </authorList>
    </citation>
    <scope>NUCLEOTIDE SEQUENCE</scope>
    <source>
        <strain evidence="4">CBS 781.70</strain>
    </source>
</reference>
<reference evidence="2 4" key="1">
    <citation type="submission" date="2020-01" db="EMBL/GenBank/DDBJ databases">
        <authorList>
            <consortium name="DOE Joint Genome Institute"/>
            <person name="Haridas S."/>
            <person name="Albert R."/>
            <person name="Binder M."/>
            <person name="Bloem J."/>
            <person name="Labutti K."/>
            <person name="Salamov A."/>
            <person name="Andreopoulos B."/>
            <person name="Baker S.E."/>
            <person name="Barry K."/>
            <person name="Bills G."/>
            <person name="Bluhm B.H."/>
            <person name="Cannon C."/>
            <person name="Castanera R."/>
            <person name="Culley D.E."/>
            <person name="Daum C."/>
            <person name="Ezra D."/>
            <person name="Gonzalez J.B."/>
            <person name="Henrissat B."/>
            <person name="Kuo A."/>
            <person name="Liang C."/>
            <person name="Lipzen A."/>
            <person name="Lutzoni F."/>
            <person name="Magnuson J."/>
            <person name="Mondo S."/>
            <person name="Nolan M."/>
            <person name="Ohm R."/>
            <person name="Pangilinan J."/>
            <person name="Park H.-J."/>
            <person name="Ramirez L."/>
            <person name="Alfaro M."/>
            <person name="Sun H."/>
            <person name="Tritt A."/>
            <person name="Yoshinaga Y."/>
            <person name="Zwiers L.-H."/>
            <person name="Turgeon B.G."/>
            <person name="Goodwin S.B."/>
            <person name="Spatafora J.W."/>
            <person name="Crous P.W."/>
            <person name="Grigoriev I.V."/>
        </authorList>
    </citation>
    <scope>NUCLEOTIDE SEQUENCE</scope>
    <source>
        <strain evidence="2 4">CBS 781.70</strain>
    </source>
</reference>
<accession>A0A6G1G669</accession>
<dbReference type="OrthoDB" id="2943660at2759"/>
<dbReference type="Proteomes" id="UP000504638">
    <property type="component" value="Unplaced"/>
</dbReference>
<evidence type="ECO:0000313" key="3">
    <source>
        <dbReference type="Proteomes" id="UP000504638"/>
    </source>
</evidence>
<proteinExistence type="predicted"/>
<dbReference type="GeneID" id="54415760"/>